<sequence length="735" mass="84054">MNRGYSAKKGQEGNRQNQAKRQLSNDQVQRKVIEFRLQNDITLHTAENAWKPKKEASSETEVVYKKIRAILNKLTPQKFQTLIEQVRHLPINTEERLKGCINIIFEKAVSEPNFAIAYANMAKCLFGMNVPLDSKPEETVSFRKLLLTKCQIEFEKDKEEEEVIAVIQSKIDDATLSEDDKKKLIEEKNDAMWKAKKRSLGNIKFIGELFKLKMLTEKIMHECLTKLFKFTEDEDSLECLCQLMSTIGKDIDQGPSKIHMDAYFDRMKNFVNMKKSSQRIRFMMLDVIDLRKSGWVPRRENNPKTIDQIHQEAKQEEEERQQKAAMFDQAQRKKQAEHRFNQPNMMSQSSNNIKEDGWTNVSRPPKATPLDMSKIKLTRTNVDDNIQLGPGGRGGWGRGSMGGAALKAAAPPEPEKPLLNRFSLLSNSIDSTTDSSRSGASLQLPSRDSYKGRSSGPQNQSKVQTLGRSSHEKPSYQLSEERPKSPQQQPMIPFQHSHSLRPQQPITESLMMTTTPLTMTTTTKTSASVLSSEELERKAQNIIDEYLHLNDVKEALECIADLNVKENELNARRFFYKSMEYTVERSSQVRNQIGTLHRHLLKKNLVQSPLCYTAALTRLSHFALDAVIDIPQIWEYIGEIVCPLFLESHDIPLNFLVAPFARIKEEEDFEYCGADVEDNRARLMAVVVDALSKHLGHHAASDLWKKSKLKWEDLVKCTPVTEFVRKFVSGLPIEP</sequence>
<dbReference type="PANTHER" id="PTHR23253">
    <property type="entry name" value="EUKARYOTIC TRANSLATION INITIATION FACTOR 4 GAMMA"/>
    <property type="match status" value="1"/>
</dbReference>
<dbReference type="STRING" id="6412.T1G9F8"/>
<evidence type="ECO:0000256" key="4">
    <source>
        <dbReference type="SAM" id="Coils"/>
    </source>
</evidence>
<gene>
    <name evidence="8" type="primary">20217705</name>
    <name evidence="7" type="ORF">HELRODRAFT_97190</name>
</gene>
<feature type="compositionally biased region" description="Polar residues" evidence="5">
    <location>
        <begin position="13"/>
        <end position="25"/>
    </location>
</feature>
<reference evidence="9" key="1">
    <citation type="submission" date="2012-12" db="EMBL/GenBank/DDBJ databases">
        <authorList>
            <person name="Hellsten U."/>
            <person name="Grimwood J."/>
            <person name="Chapman J.A."/>
            <person name="Shapiro H."/>
            <person name="Aerts A."/>
            <person name="Otillar R.P."/>
            <person name="Terry A.Y."/>
            <person name="Boore J.L."/>
            <person name="Simakov O."/>
            <person name="Marletaz F."/>
            <person name="Cho S.-J."/>
            <person name="Edsinger-Gonzales E."/>
            <person name="Havlak P."/>
            <person name="Kuo D.-H."/>
            <person name="Larsson T."/>
            <person name="Lv J."/>
            <person name="Arendt D."/>
            <person name="Savage R."/>
            <person name="Osoegawa K."/>
            <person name="de Jong P."/>
            <person name="Lindberg D.R."/>
            <person name="Seaver E.C."/>
            <person name="Weisblat D.A."/>
            <person name="Putnam N.H."/>
            <person name="Grigoriev I.V."/>
            <person name="Rokhsar D.S."/>
        </authorList>
    </citation>
    <scope>NUCLEOTIDE SEQUENCE</scope>
</reference>
<dbReference type="SUPFAM" id="SSF48371">
    <property type="entry name" value="ARM repeat"/>
    <property type="match status" value="2"/>
</dbReference>
<evidence type="ECO:0000256" key="3">
    <source>
        <dbReference type="ARBA" id="ARBA00022917"/>
    </source>
</evidence>
<dbReference type="Proteomes" id="UP000015101">
    <property type="component" value="Unassembled WGS sequence"/>
</dbReference>
<reference evidence="7 9" key="2">
    <citation type="journal article" date="2013" name="Nature">
        <title>Insights into bilaterian evolution from three spiralian genomes.</title>
        <authorList>
            <person name="Simakov O."/>
            <person name="Marletaz F."/>
            <person name="Cho S.J."/>
            <person name="Edsinger-Gonzales E."/>
            <person name="Havlak P."/>
            <person name="Hellsten U."/>
            <person name="Kuo D.H."/>
            <person name="Larsson T."/>
            <person name="Lv J."/>
            <person name="Arendt D."/>
            <person name="Savage R."/>
            <person name="Osoegawa K."/>
            <person name="de Jong P."/>
            <person name="Grimwood J."/>
            <person name="Chapman J.A."/>
            <person name="Shapiro H."/>
            <person name="Aerts A."/>
            <person name="Otillar R.P."/>
            <person name="Terry A.Y."/>
            <person name="Boore J.L."/>
            <person name="Grigoriev I.V."/>
            <person name="Lindberg D.R."/>
            <person name="Seaver E.C."/>
            <person name="Weisblat D.A."/>
            <person name="Putnam N.H."/>
            <person name="Rokhsar D.S."/>
        </authorList>
    </citation>
    <scope>NUCLEOTIDE SEQUENCE</scope>
</reference>
<dbReference type="KEGG" id="hro:HELRODRAFT_97190"/>
<dbReference type="RefSeq" id="XP_009011298.1">
    <property type="nucleotide sequence ID" value="XM_009013050.1"/>
</dbReference>
<dbReference type="HOGENOM" id="CLU_001519_0_1_1"/>
<feature type="region of interest" description="Disordered" evidence="5">
    <location>
        <begin position="344"/>
        <end position="369"/>
    </location>
</feature>
<dbReference type="EnsemblMetazoa" id="HelroT97190">
    <property type="protein sequence ID" value="HelroP97190"/>
    <property type="gene ID" value="HelroG97190"/>
</dbReference>
<evidence type="ECO:0000259" key="6">
    <source>
        <dbReference type="PROSITE" id="PS51366"/>
    </source>
</evidence>
<protein>
    <recommendedName>
        <fullName evidence="6">MI domain-containing protein</fullName>
    </recommendedName>
</protein>
<dbReference type="InParanoid" id="T1G9F8"/>
<dbReference type="GO" id="GO:0003743">
    <property type="term" value="F:translation initiation factor activity"/>
    <property type="evidence" value="ECO:0000318"/>
    <property type="project" value="GO_Central"/>
</dbReference>
<evidence type="ECO:0000256" key="1">
    <source>
        <dbReference type="ARBA" id="ARBA00005775"/>
    </source>
</evidence>
<feature type="domain" description="MI" evidence="6">
    <location>
        <begin position="534"/>
        <end position="660"/>
    </location>
</feature>
<dbReference type="FunFam" id="1.25.40.180:FF:000068">
    <property type="entry name" value="Eukaryotic translation initiation factor 4 gamma 1-like Protein"/>
    <property type="match status" value="1"/>
</dbReference>
<dbReference type="PROSITE" id="PS51366">
    <property type="entry name" value="MI"/>
    <property type="match status" value="1"/>
</dbReference>
<feature type="region of interest" description="Disordered" evidence="5">
    <location>
        <begin position="430"/>
        <end position="492"/>
    </location>
</feature>
<dbReference type="AlphaFoldDB" id="T1G9F8"/>
<dbReference type="InterPro" id="IPR003891">
    <property type="entry name" value="Initiation_fac_eIF4g_MI"/>
</dbReference>
<dbReference type="GeneID" id="20217705"/>
<keyword evidence="9" id="KW-1185">Reference proteome</keyword>
<feature type="compositionally biased region" description="Polar residues" evidence="5">
    <location>
        <begin position="430"/>
        <end position="446"/>
    </location>
</feature>
<evidence type="ECO:0000256" key="5">
    <source>
        <dbReference type="SAM" id="MobiDB-lite"/>
    </source>
</evidence>
<dbReference type="InterPro" id="IPR016024">
    <property type="entry name" value="ARM-type_fold"/>
</dbReference>
<dbReference type="GO" id="GO:0003729">
    <property type="term" value="F:mRNA binding"/>
    <property type="evidence" value="ECO:0000318"/>
    <property type="project" value="GO_Central"/>
</dbReference>
<accession>T1G9F8</accession>
<feature type="compositionally biased region" description="Gly residues" evidence="5">
    <location>
        <begin position="389"/>
        <end position="402"/>
    </location>
</feature>
<dbReference type="Pfam" id="PF02847">
    <property type="entry name" value="MA3"/>
    <property type="match status" value="1"/>
</dbReference>
<dbReference type="eggNOG" id="KOG0401">
    <property type="taxonomic scope" value="Eukaryota"/>
</dbReference>
<keyword evidence="2" id="KW-0396">Initiation factor</keyword>
<dbReference type="CTD" id="20217705"/>
<feature type="compositionally biased region" description="Polar residues" evidence="5">
    <location>
        <begin position="455"/>
        <end position="468"/>
    </location>
</feature>
<dbReference type="InterPro" id="IPR003890">
    <property type="entry name" value="MIF4G-like_typ-3"/>
</dbReference>
<feature type="region of interest" description="Disordered" evidence="5">
    <location>
        <begin position="1"/>
        <end position="25"/>
    </location>
</feature>
<dbReference type="EMBL" id="AMQM01002805">
    <property type="status" value="NOT_ANNOTATED_CDS"/>
    <property type="molecule type" value="Genomic_DNA"/>
</dbReference>
<dbReference type="SMART" id="SM00543">
    <property type="entry name" value="MIF4G"/>
    <property type="match status" value="1"/>
</dbReference>
<keyword evidence="3" id="KW-0648">Protein biosynthesis</keyword>
<proteinExistence type="inferred from homology"/>
<keyword evidence="4" id="KW-0175">Coiled coil</keyword>
<dbReference type="GO" id="GO:0016281">
    <property type="term" value="C:eukaryotic translation initiation factor 4F complex"/>
    <property type="evidence" value="ECO:0000318"/>
    <property type="project" value="GO_Central"/>
</dbReference>
<feature type="compositionally biased region" description="Basic and acidic residues" evidence="5">
    <location>
        <begin position="469"/>
        <end position="484"/>
    </location>
</feature>
<evidence type="ECO:0000313" key="9">
    <source>
        <dbReference type="Proteomes" id="UP000015101"/>
    </source>
</evidence>
<dbReference type="PANTHER" id="PTHR23253:SF78">
    <property type="entry name" value="EUKARYOTIC TRANSLATION INITIATION FACTOR 4G1, ISOFORM B-RELATED"/>
    <property type="match status" value="1"/>
</dbReference>
<dbReference type="EMBL" id="KB095858">
    <property type="protein sequence ID" value="ESO11029.1"/>
    <property type="molecule type" value="Genomic_DNA"/>
</dbReference>
<evidence type="ECO:0000313" key="8">
    <source>
        <dbReference type="EnsemblMetazoa" id="HelroP97190"/>
    </source>
</evidence>
<dbReference type="FunFam" id="1.25.40.180:FF:000003">
    <property type="entry name" value="Putative eukaryotic translation initiation factor 4 gamma 1"/>
    <property type="match status" value="1"/>
</dbReference>
<dbReference type="Gene3D" id="1.25.40.180">
    <property type="match status" value="2"/>
</dbReference>
<evidence type="ECO:0000256" key="2">
    <source>
        <dbReference type="ARBA" id="ARBA00022540"/>
    </source>
</evidence>
<dbReference type="OrthoDB" id="514777at2759"/>
<evidence type="ECO:0000313" key="7">
    <source>
        <dbReference type="EMBL" id="ESO11029.1"/>
    </source>
</evidence>
<feature type="region of interest" description="Disordered" evidence="5">
    <location>
        <begin position="383"/>
        <end position="418"/>
    </location>
</feature>
<reference evidence="8" key="3">
    <citation type="submission" date="2015-06" db="UniProtKB">
        <authorList>
            <consortium name="EnsemblMetazoa"/>
        </authorList>
    </citation>
    <scope>IDENTIFICATION</scope>
</reference>
<organism evidence="8 9">
    <name type="scientific">Helobdella robusta</name>
    <name type="common">Californian leech</name>
    <dbReference type="NCBI Taxonomy" id="6412"/>
    <lineage>
        <taxon>Eukaryota</taxon>
        <taxon>Metazoa</taxon>
        <taxon>Spiralia</taxon>
        <taxon>Lophotrochozoa</taxon>
        <taxon>Annelida</taxon>
        <taxon>Clitellata</taxon>
        <taxon>Hirudinea</taxon>
        <taxon>Rhynchobdellida</taxon>
        <taxon>Glossiphoniidae</taxon>
        <taxon>Helobdella</taxon>
    </lineage>
</organism>
<name>T1G9F8_HELRO</name>
<comment type="similarity">
    <text evidence="1">Belongs to the eukaryotic initiation factor 4G family.</text>
</comment>
<dbReference type="GO" id="GO:0006413">
    <property type="term" value="P:translational initiation"/>
    <property type="evidence" value="ECO:0000318"/>
    <property type="project" value="GO_Central"/>
</dbReference>
<feature type="coiled-coil region" evidence="4">
    <location>
        <begin position="306"/>
        <end position="333"/>
    </location>
</feature>
<dbReference type="Pfam" id="PF02854">
    <property type="entry name" value="MIF4G"/>
    <property type="match status" value="1"/>
</dbReference>